<comment type="caution">
    <text evidence="9">The sequence shown here is derived from an EMBL/GenBank/DDBJ whole genome shotgun (WGS) entry which is preliminary data.</text>
</comment>
<dbReference type="PRINTS" id="PR00385">
    <property type="entry name" value="P450"/>
</dbReference>
<dbReference type="AlphaFoldDB" id="A0A081RB30"/>
<dbReference type="OrthoDB" id="5522954at2"/>
<dbReference type="Gene3D" id="1.10.630.10">
    <property type="entry name" value="Cytochrome P450"/>
    <property type="match status" value="1"/>
</dbReference>
<dbReference type="InterPro" id="IPR036396">
    <property type="entry name" value="Cyt_P450_sf"/>
</dbReference>
<keyword evidence="6 8" id="KW-0503">Monooxygenase</keyword>
<dbReference type="CDD" id="cd11033">
    <property type="entry name" value="CYP142-like"/>
    <property type="match status" value="1"/>
</dbReference>
<name>A0A081RB30_SPHCR</name>
<proteinExistence type="inferred from homology"/>
<reference evidence="9 10" key="1">
    <citation type="submission" date="2014-02" db="EMBL/GenBank/DDBJ databases">
        <title>Whole genome sequence of Sphingobium chlorophenolicum NBRC 16172.</title>
        <authorList>
            <person name="Gan H.M."/>
            <person name="Gan H.Y."/>
            <person name="Chew T.H."/>
            <person name="Savka M.A."/>
        </authorList>
    </citation>
    <scope>NUCLEOTIDE SEQUENCE [LARGE SCALE GENOMIC DNA]</scope>
    <source>
        <strain evidence="9 10">NBRC 16172</strain>
    </source>
</reference>
<evidence type="ECO:0000256" key="7">
    <source>
        <dbReference type="ARBA" id="ARBA00043906"/>
    </source>
</evidence>
<dbReference type="EC" id="1.14.13.151" evidence="9"/>
<evidence type="ECO:0000313" key="9">
    <source>
        <dbReference type="EMBL" id="KEQ52403.1"/>
    </source>
</evidence>
<dbReference type="PANTHER" id="PTHR46696:SF1">
    <property type="entry name" value="CYTOCHROME P450 YJIB-RELATED"/>
    <property type="match status" value="1"/>
</dbReference>
<dbReference type="Pfam" id="PF00067">
    <property type="entry name" value="p450"/>
    <property type="match status" value="2"/>
</dbReference>
<evidence type="ECO:0000256" key="6">
    <source>
        <dbReference type="ARBA" id="ARBA00023033"/>
    </source>
</evidence>
<evidence type="ECO:0000256" key="8">
    <source>
        <dbReference type="RuleBase" id="RU000461"/>
    </source>
</evidence>
<keyword evidence="4 8" id="KW-0560">Oxidoreductase</keyword>
<dbReference type="Proteomes" id="UP000028411">
    <property type="component" value="Unassembled WGS sequence"/>
</dbReference>
<evidence type="ECO:0000313" key="10">
    <source>
        <dbReference type="Proteomes" id="UP000028411"/>
    </source>
</evidence>
<dbReference type="PATRIC" id="fig|46429.4.peg.3282"/>
<evidence type="ECO:0000256" key="5">
    <source>
        <dbReference type="ARBA" id="ARBA00023004"/>
    </source>
</evidence>
<dbReference type="SUPFAM" id="SSF48264">
    <property type="entry name" value="Cytochrome P450"/>
    <property type="match status" value="1"/>
</dbReference>
<dbReference type="InterPro" id="IPR002397">
    <property type="entry name" value="Cyt_P450_B"/>
</dbReference>
<protein>
    <submittedName>
        <fullName evidence="9">Linalool 8-monooxygenase</fullName>
        <ecNumber evidence="9">1.14.13.151</ecNumber>
    </submittedName>
</protein>
<accession>A0A081RB30</accession>
<evidence type="ECO:0000256" key="2">
    <source>
        <dbReference type="ARBA" id="ARBA00022617"/>
    </source>
</evidence>
<gene>
    <name evidence="9" type="ORF">BV95_03297</name>
</gene>
<dbReference type="GO" id="GO:0020037">
    <property type="term" value="F:heme binding"/>
    <property type="evidence" value="ECO:0007669"/>
    <property type="project" value="InterPro"/>
</dbReference>
<dbReference type="GO" id="GO:0005506">
    <property type="term" value="F:iron ion binding"/>
    <property type="evidence" value="ECO:0007669"/>
    <property type="project" value="InterPro"/>
</dbReference>
<dbReference type="InterPro" id="IPR001128">
    <property type="entry name" value="Cyt_P450"/>
</dbReference>
<dbReference type="RefSeq" id="WP_037454277.1">
    <property type="nucleotide sequence ID" value="NZ_JFHR01000043.1"/>
</dbReference>
<evidence type="ECO:0000256" key="1">
    <source>
        <dbReference type="ARBA" id="ARBA00010617"/>
    </source>
</evidence>
<dbReference type="EMBL" id="JFHR01000043">
    <property type="protein sequence ID" value="KEQ52403.1"/>
    <property type="molecule type" value="Genomic_DNA"/>
</dbReference>
<comment type="similarity">
    <text evidence="1 8">Belongs to the cytochrome P450 family.</text>
</comment>
<dbReference type="InterPro" id="IPR017972">
    <property type="entry name" value="Cyt_P450_CS"/>
</dbReference>
<dbReference type="FunFam" id="1.10.630.10:FF:000018">
    <property type="entry name" value="Cytochrome P450 monooxygenase"/>
    <property type="match status" value="1"/>
</dbReference>
<evidence type="ECO:0000256" key="3">
    <source>
        <dbReference type="ARBA" id="ARBA00022723"/>
    </source>
</evidence>
<dbReference type="GO" id="GO:0016705">
    <property type="term" value="F:oxidoreductase activity, acting on paired donors, with incorporation or reduction of molecular oxygen"/>
    <property type="evidence" value="ECO:0007669"/>
    <property type="project" value="InterPro"/>
</dbReference>
<organism evidence="9 10">
    <name type="scientific">Sphingobium chlorophenolicum</name>
    <dbReference type="NCBI Taxonomy" id="46429"/>
    <lineage>
        <taxon>Bacteria</taxon>
        <taxon>Pseudomonadati</taxon>
        <taxon>Pseudomonadota</taxon>
        <taxon>Alphaproteobacteria</taxon>
        <taxon>Sphingomonadales</taxon>
        <taxon>Sphingomonadaceae</taxon>
        <taxon>Sphingobium</taxon>
    </lineage>
</organism>
<dbReference type="GO" id="GO:0004497">
    <property type="term" value="F:monooxygenase activity"/>
    <property type="evidence" value="ECO:0007669"/>
    <property type="project" value="UniProtKB-KW"/>
</dbReference>
<dbReference type="PRINTS" id="PR00359">
    <property type="entry name" value="BP450"/>
</dbReference>
<dbReference type="PROSITE" id="PS00086">
    <property type="entry name" value="CYTOCHROME_P450"/>
    <property type="match status" value="1"/>
</dbReference>
<keyword evidence="2 8" id="KW-0349">Heme</keyword>
<keyword evidence="3 8" id="KW-0479">Metal-binding</keyword>
<dbReference type="eggNOG" id="COG2124">
    <property type="taxonomic scope" value="Bacteria"/>
</dbReference>
<keyword evidence="5 8" id="KW-0408">Iron</keyword>
<evidence type="ECO:0000256" key="4">
    <source>
        <dbReference type="ARBA" id="ARBA00023002"/>
    </source>
</evidence>
<dbReference type="PANTHER" id="PTHR46696">
    <property type="entry name" value="P450, PUTATIVE (EUROFUNG)-RELATED"/>
    <property type="match status" value="1"/>
</dbReference>
<sequence length="428" mass="48152">MTKPVLPAEVAASVIDPVAYGRWAPLHEQLAWARANAPLAVAENDGYDPFWLVTRHADIMAISRDPQRFASSLRPTAVTNRDAEALARTATPNNDGHLVRSMVQMDAPDHMKYRLLTQSWFMPKNLRIVEERIRQIARDAVDRMPESGGEIDFAHDVAAYYPLRVIMDILGVPPQDEPRMLMLTQQLFGPTDPELNRSRETIRSAEQAIAMIQYVIADFENYFRELTADRRANPREDIATVIANAMVGGEQIPDRELAGYYMIIATAGHDTTSASTAGAVMELAKNPALFERFRDADSDKSGLIEEAIRWTTPVQHFMRSATEDVEIGGQTIREGDWLMLNYVSANRDESVFNDPFVFDPDREKNKHIAFGFGAHMCLGQHLARMEMRIMMEELLPRLKSIELAGEPARVESAFVGGLKRLPIRFQAA</sequence>
<comment type="function">
    <text evidence="7">Cytochromes P450 are a group of heme-thiolate monooxygenases. They oxidize a variety of structurally unrelated compounds, including steroids, fatty acids, and xenobiotics.</text>
</comment>